<evidence type="ECO:0000313" key="3">
    <source>
        <dbReference type="Proteomes" id="UP000485058"/>
    </source>
</evidence>
<sequence length="44" mass="5014">MHTLYEEDQWFERYAGFGRVDPNNGCEADTRQQAPSAQGPLSKL</sequence>
<keyword evidence="3" id="KW-1185">Reference proteome</keyword>
<gene>
    <name evidence="2" type="ORF">HaLaN_14674</name>
</gene>
<comment type="caution">
    <text evidence="2">The sequence shown here is derived from an EMBL/GenBank/DDBJ whole genome shotgun (WGS) entry which is preliminary data.</text>
</comment>
<organism evidence="2 3">
    <name type="scientific">Haematococcus lacustris</name>
    <name type="common">Green alga</name>
    <name type="synonym">Haematococcus pluvialis</name>
    <dbReference type="NCBI Taxonomy" id="44745"/>
    <lineage>
        <taxon>Eukaryota</taxon>
        <taxon>Viridiplantae</taxon>
        <taxon>Chlorophyta</taxon>
        <taxon>core chlorophytes</taxon>
        <taxon>Chlorophyceae</taxon>
        <taxon>CS clade</taxon>
        <taxon>Chlamydomonadales</taxon>
        <taxon>Haematococcaceae</taxon>
        <taxon>Haematococcus</taxon>
    </lineage>
</organism>
<accession>A0A699ZGM2</accession>
<dbReference type="AlphaFoldDB" id="A0A699ZGM2"/>
<evidence type="ECO:0000256" key="1">
    <source>
        <dbReference type="SAM" id="MobiDB-lite"/>
    </source>
</evidence>
<protein>
    <submittedName>
        <fullName evidence="2">Peptidase_S9 domain-containing protein</fullName>
    </submittedName>
</protein>
<reference evidence="2 3" key="1">
    <citation type="submission" date="2020-02" db="EMBL/GenBank/DDBJ databases">
        <title>Draft genome sequence of Haematococcus lacustris strain NIES-144.</title>
        <authorList>
            <person name="Morimoto D."/>
            <person name="Nakagawa S."/>
            <person name="Yoshida T."/>
            <person name="Sawayama S."/>
        </authorList>
    </citation>
    <scope>NUCLEOTIDE SEQUENCE [LARGE SCALE GENOMIC DNA]</scope>
    <source>
        <strain evidence="2 3">NIES-144</strain>
    </source>
</reference>
<dbReference type="Proteomes" id="UP000485058">
    <property type="component" value="Unassembled WGS sequence"/>
</dbReference>
<feature type="region of interest" description="Disordered" evidence="1">
    <location>
        <begin position="21"/>
        <end position="44"/>
    </location>
</feature>
<dbReference type="EMBL" id="BLLF01001226">
    <property type="protein sequence ID" value="GFH17948.1"/>
    <property type="molecule type" value="Genomic_DNA"/>
</dbReference>
<feature type="non-terminal residue" evidence="2">
    <location>
        <position position="1"/>
    </location>
</feature>
<evidence type="ECO:0000313" key="2">
    <source>
        <dbReference type="EMBL" id="GFH17948.1"/>
    </source>
</evidence>
<proteinExistence type="predicted"/>
<name>A0A699ZGM2_HAELA</name>